<protein>
    <recommendedName>
        <fullName evidence="3">Type IX secretion system membrane protein PorP/SprF</fullName>
    </recommendedName>
</protein>
<sequence>TQIKQVGFAYIWDINPQFSMLFSNYIDLHDRKLVNRNIAFNYVYYGWSIGFSYERRRVGYNQYENGFDFSLNLVGFNNNYSNRFGRYINSGKIPFVGNR</sequence>
<reference evidence="1 2" key="1">
    <citation type="submission" date="2017-08" db="EMBL/GenBank/DDBJ databases">
        <title>Reclassification of Bisgaard taxon 37 and 44.</title>
        <authorList>
            <person name="Christensen H."/>
        </authorList>
    </citation>
    <scope>NUCLEOTIDE SEQUENCE [LARGE SCALE GENOMIC DNA]</scope>
    <source>
        <strain evidence="1 2">EEAB3T1</strain>
    </source>
</reference>
<dbReference type="AlphaFoldDB" id="A0A3A1Y488"/>
<gene>
    <name evidence="1" type="ORF">CKF59_07145</name>
</gene>
<dbReference type="EMBL" id="NRJF01000244">
    <property type="protein sequence ID" value="RIY32220.1"/>
    <property type="molecule type" value="Genomic_DNA"/>
</dbReference>
<evidence type="ECO:0008006" key="3">
    <source>
        <dbReference type="Google" id="ProtNLM"/>
    </source>
</evidence>
<keyword evidence="2" id="KW-1185">Reference proteome</keyword>
<dbReference type="RefSeq" id="WP_222985693.1">
    <property type="nucleotide sequence ID" value="NZ_NRJF01000244.1"/>
</dbReference>
<comment type="caution">
    <text evidence="1">The sequence shown here is derived from an EMBL/GenBank/DDBJ whole genome shotgun (WGS) entry which is preliminary data.</text>
</comment>
<evidence type="ECO:0000313" key="1">
    <source>
        <dbReference type="EMBL" id="RIY32220.1"/>
    </source>
</evidence>
<proteinExistence type="predicted"/>
<accession>A0A3A1Y488</accession>
<feature type="non-terminal residue" evidence="1">
    <location>
        <position position="1"/>
    </location>
</feature>
<evidence type="ECO:0000313" key="2">
    <source>
        <dbReference type="Proteomes" id="UP000265964"/>
    </source>
</evidence>
<organism evidence="1 2">
    <name type="scientific">Psittacicella gerlachiana</name>
    <dbReference type="NCBI Taxonomy" id="2028574"/>
    <lineage>
        <taxon>Bacteria</taxon>
        <taxon>Pseudomonadati</taxon>
        <taxon>Pseudomonadota</taxon>
        <taxon>Gammaproteobacteria</taxon>
        <taxon>Pasteurellales</taxon>
        <taxon>Psittacicellaceae</taxon>
        <taxon>Psittacicella</taxon>
    </lineage>
</organism>
<name>A0A3A1Y488_9GAMM</name>
<dbReference type="Proteomes" id="UP000265964">
    <property type="component" value="Unassembled WGS sequence"/>
</dbReference>